<dbReference type="SMART" id="SM00278">
    <property type="entry name" value="HhH1"/>
    <property type="match status" value="2"/>
</dbReference>
<gene>
    <name evidence="2" type="ORF">B0682_05255</name>
</gene>
<keyword evidence="3" id="KW-1185">Reference proteome</keyword>
<dbReference type="NCBIfam" id="TIGR00426">
    <property type="entry name" value="competence protein ComEA helix-hairpin-helix repeat region"/>
    <property type="match status" value="1"/>
</dbReference>
<reference evidence="2 3" key="1">
    <citation type="submission" date="2017-02" db="EMBL/GenBank/DDBJ databases">
        <title>Draft genome sequence of Moraxella lincolnii CCUG 9405T type strain.</title>
        <authorList>
            <person name="Salva-Serra F."/>
            <person name="Engstrom-Jakobsson H."/>
            <person name="Thorell K."/>
            <person name="Jaen-Luchoro D."/>
            <person name="Gonzales-Siles L."/>
            <person name="Karlsson R."/>
            <person name="Yazdan S."/>
            <person name="Boulund F."/>
            <person name="Johnning A."/>
            <person name="Engstrand L."/>
            <person name="Kristiansson E."/>
            <person name="Moore E."/>
        </authorList>
    </citation>
    <scope>NUCLEOTIDE SEQUENCE [LARGE SCALE GENOMIC DNA]</scope>
    <source>
        <strain evidence="2 3">CCUG 9405</strain>
    </source>
</reference>
<dbReference type="GO" id="GO:0015627">
    <property type="term" value="C:type II protein secretion system complex"/>
    <property type="evidence" value="ECO:0007669"/>
    <property type="project" value="TreeGrafter"/>
</dbReference>
<dbReference type="OrthoDB" id="7510573at2"/>
<comment type="caution">
    <text evidence="2">The sequence shown here is derived from an EMBL/GenBank/DDBJ whole genome shotgun (WGS) entry which is preliminary data.</text>
</comment>
<evidence type="ECO:0000313" key="2">
    <source>
        <dbReference type="EMBL" id="OOS20971.1"/>
    </source>
</evidence>
<evidence type="ECO:0000259" key="1">
    <source>
        <dbReference type="SMART" id="SM00278"/>
    </source>
</evidence>
<protein>
    <recommendedName>
        <fullName evidence="1">Helix-hairpin-helix DNA-binding motif class 1 domain-containing protein</fullName>
    </recommendedName>
</protein>
<dbReference type="InterPro" id="IPR004509">
    <property type="entry name" value="Competence_ComEA_HhH"/>
</dbReference>
<dbReference type="InterPro" id="IPR051675">
    <property type="entry name" value="Endo/Exo/Phosphatase_dom_1"/>
</dbReference>
<organism evidence="2 3">
    <name type="scientific">Lwoffella lincolnii</name>
    <dbReference type="NCBI Taxonomy" id="90241"/>
    <lineage>
        <taxon>Bacteria</taxon>
        <taxon>Pseudomonadati</taxon>
        <taxon>Pseudomonadota</taxon>
        <taxon>Gammaproteobacteria</taxon>
        <taxon>Moraxellales</taxon>
        <taxon>Moraxellaceae</taxon>
        <taxon>Lwoffella</taxon>
    </lineage>
</organism>
<proteinExistence type="predicted"/>
<feature type="domain" description="Helix-hairpin-helix DNA-binding motif class 1" evidence="1">
    <location>
        <begin position="46"/>
        <end position="65"/>
    </location>
</feature>
<dbReference type="Proteomes" id="UP000191094">
    <property type="component" value="Unassembled WGS sequence"/>
</dbReference>
<evidence type="ECO:0000313" key="3">
    <source>
        <dbReference type="Proteomes" id="UP000191094"/>
    </source>
</evidence>
<dbReference type="Gene3D" id="1.10.150.280">
    <property type="entry name" value="AF1531-like domain"/>
    <property type="match status" value="1"/>
</dbReference>
<name>A0A1T0CFR3_9GAMM</name>
<sequence length="100" mass="11093">MVVIIATINAMLTYTPLMLTSLLKSDCMQYDEQHRPMVNINRADEATLTTLEGIGSSKAQAIILYREMFGGFANVDELAKVKGIGQKTVDNNRDRLSVID</sequence>
<dbReference type="GO" id="GO:0006281">
    <property type="term" value="P:DNA repair"/>
    <property type="evidence" value="ECO:0007669"/>
    <property type="project" value="InterPro"/>
</dbReference>
<accession>A0A1T0CFR3</accession>
<dbReference type="GO" id="GO:0015628">
    <property type="term" value="P:protein secretion by the type II secretion system"/>
    <property type="evidence" value="ECO:0007669"/>
    <property type="project" value="TreeGrafter"/>
</dbReference>
<dbReference type="InterPro" id="IPR010994">
    <property type="entry name" value="RuvA_2-like"/>
</dbReference>
<feature type="domain" description="Helix-hairpin-helix DNA-binding motif class 1" evidence="1">
    <location>
        <begin position="76"/>
        <end position="95"/>
    </location>
</feature>
<dbReference type="EMBL" id="MUYT01000006">
    <property type="protein sequence ID" value="OOS20971.1"/>
    <property type="molecule type" value="Genomic_DNA"/>
</dbReference>
<dbReference type="STRING" id="90241.B0682_05255"/>
<dbReference type="InterPro" id="IPR003583">
    <property type="entry name" value="Hlx-hairpin-Hlx_DNA-bd_motif"/>
</dbReference>
<dbReference type="Pfam" id="PF12836">
    <property type="entry name" value="HHH_3"/>
    <property type="match status" value="1"/>
</dbReference>
<dbReference type="GO" id="GO:0003677">
    <property type="term" value="F:DNA binding"/>
    <property type="evidence" value="ECO:0007669"/>
    <property type="project" value="InterPro"/>
</dbReference>
<dbReference type="SUPFAM" id="SSF47781">
    <property type="entry name" value="RuvA domain 2-like"/>
    <property type="match status" value="1"/>
</dbReference>
<dbReference type="PANTHER" id="PTHR21180:SF32">
    <property type="entry name" value="ENDONUCLEASE_EXONUCLEASE_PHOSPHATASE FAMILY DOMAIN-CONTAINING PROTEIN 1"/>
    <property type="match status" value="1"/>
</dbReference>
<dbReference type="PANTHER" id="PTHR21180">
    <property type="entry name" value="ENDONUCLEASE/EXONUCLEASE/PHOSPHATASE FAMILY DOMAIN-CONTAINING PROTEIN 1"/>
    <property type="match status" value="1"/>
</dbReference>
<dbReference type="AlphaFoldDB" id="A0A1T0CFR3"/>